<evidence type="ECO:0000313" key="3">
    <source>
        <dbReference type="Proteomes" id="UP000824120"/>
    </source>
</evidence>
<feature type="transmembrane region" description="Helical" evidence="1">
    <location>
        <begin position="21"/>
        <end position="42"/>
    </location>
</feature>
<keyword evidence="1" id="KW-1133">Transmembrane helix</keyword>
<dbReference type="Proteomes" id="UP000824120">
    <property type="component" value="Chromosome 6"/>
</dbReference>
<evidence type="ECO:0000313" key="2">
    <source>
        <dbReference type="EMBL" id="KAG5600560.1"/>
    </source>
</evidence>
<comment type="caution">
    <text evidence="2">The sequence shown here is derived from an EMBL/GenBank/DDBJ whole genome shotgun (WGS) entry which is preliminary data.</text>
</comment>
<reference evidence="2 3" key="1">
    <citation type="submission" date="2020-09" db="EMBL/GenBank/DDBJ databases">
        <title>De no assembly of potato wild relative species, Solanum commersonii.</title>
        <authorList>
            <person name="Cho K."/>
        </authorList>
    </citation>
    <scope>NUCLEOTIDE SEQUENCE [LARGE SCALE GENOMIC DNA]</scope>
    <source>
        <strain evidence="2">LZ3.2</strain>
        <tissue evidence="2">Leaf</tissue>
    </source>
</reference>
<proteinExistence type="predicted"/>
<accession>A0A9J5YLJ9</accession>
<name>A0A9J5YLJ9_SOLCO</name>
<evidence type="ECO:0000256" key="1">
    <source>
        <dbReference type="SAM" id="Phobius"/>
    </source>
</evidence>
<protein>
    <submittedName>
        <fullName evidence="2">Uncharacterized protein</fullName>
    </submittedName>
</protein>
<keyword evidence="3" id="KW-1185">Reference proteome</keyword>
<feature type="non-terminal residue" evidence="2">
    <location>
        <position position="1"/>
    </location>
</feature>
<organism evidence="2 3">
    <name type="scientific">Solanum commersonii</name>
    <name type="common">Commerson's wild potato</name>
    <name type="synonym">Commerson's nightshade</name>
    <dbReference type="NCBI Taxonomy" id="4109"/>
    <lineage>
        <taxon>Eukaryota</taxon>
        <taxon>Viridiplantae</taxon>
        <taxon>Streptophyta</taxon>
        <taxon>Embryophyta</taxon>
        <taxon>Tracheophyta</taxon>
        <taxon>Spermatophyta</taxon>
        <taxon>Magnoliopsida</taxon>
        <taxon>eudicotyledons</taxon>
        <taxon>Gunneridae</taxon>
        <taxon>Pentapetalae</taxon>
        <taxon>asterids</taxon>
        <taxon>lamiids</taxon>
        <taxon>Solanales</taxon>
        <taxon>Solanaceae</taxon>
        <taxon>Solanoideae</taxon>
        <taxon>Solaneae</taxon>
        <taxon>Solanum</taxon>
    </lineage>
</organism>
<dbReference type="AlphaFoldDB" id="A0A9J5YLJ9"/>
<gene>
    <name evidence="2" type="ORF">H5410_031930</name>
</gene>
<sequence>MDLSMKLVGIADQLNNSSFSVVLRLAPSFGIIMLWVIGISILEQKGIVDSQSQVKLFKKGVSDSDTQVSIMNVHNKIEITHAKINCVLKDSSGDTPLPKILMLAILATCTSSSSTINQEQMQRSHSKRGTKCMFSAIGLPLFSNRLSIWLTQDKKRSFLRLVMGLSAK</sequence>
<keyword evidence="1" id="KW-0812">Transmembrane</keyword>
<dbReference type="EMBL" id="JACXVP010000006">
    <property type="protein sequence ID" value="KAG5600560.1"/>
    <property type="molecule type" value="Genomic_DNA"/>
</dbReference>
<keyword evidence="1" id="KW-0472">Membrane</keyword>